<proteinExistence type="predicted"/>
<dbReference type="EMBL" id="JAAKZW010000095">
    <property type="protein sequence ID" value="NGO78283.1"/>
    <property type="molecule type" value="Genomic_DNA"/>
</dbReference>
<keyword evidence="3" id="KW-1185">Reference proteome</keyword>
<dbReference type="AlphaFoldDB" id="A0A6G4XM28"/>
<dbReference type="InterPro" id="IPR025851">
    <property type="entry name" value="SUKH-4"/>
</dbReference>
<sequence length="437" mass="47944">MTEQLDELLEDPRQLLDTGRAAVRAHLEEGADGAGREVFLQAEAVFGGADVPRAEFASWLHFAAKMLGEHAYAERIAAAEPGMPWRTVWAWWRPVNGFVAQPSQTGYDGVAERHGYGDGILLEVRTSFGSSRLWLDEATGRQVPAPDADALTSTPWENPAEGVPDLIDLDLVAPECWENASTVRVVDGRTRHLVESVHGIALIETDPKVLADWPRGENDWSSAEEGSPGPAPSPVRPTGPLTTARLVESFGEKWVRRIPEEELPAGVEHAGTRAFLRDIGMPAYWACHGGQFELNPLDAWLPPSEGDVSEDGLPEGVTAADLLTFAGTDYGKVYLHRREGSVHIWTRTTNPGGTGHPFLIRVAPGLDVFTRCLEAIHRYRNACWHPYPDEGDQEDLAQVYLAEMEELAPGLFEPGTPSGELWSWLYAGITELSEDGF</sequence>
<dbReference type="Pfam" id="PF14435">
    <property type="entry name" value="SUKH-4"/>
    <property type="match status" value="1"/>
</dbReference>
<feature type="region of interest" description="Disordered" evidence="1">
    <location>
        <begin position="213"/>
        <end position="241"/>
    </location>
</feature>
<comment type="caution">
    <text evidence="2">The sequence shown here is derived from an EMBL/GenBank/DDBJ whole genome shotgun (WGS) entry which is preliminary data.</text>
</comment>
<reference evidence="2 3" key="1">
    <citation type="submission" date="2020-02" db="EMBL/GenBank/DDBJ databases">
        <title>Whole-genome analyses of novel actinobacteria.</title>
        <authorList>
            <person name="Sahin N."/>
            <person name="Tokatli A."/>
        </authorList>
    </citation>
    <scope>NUCLEOTIDE SEQUENCE [LARGE SCALE GENOMIC DNA]</scope>
    <source>
        <strain evidence="2 3">YC504</strain>
    </source>
</reference>
<accession>A0A6G4XM28</accession>
<dbReference type="RefSeq" id="WP_165333733.1">
    <property type="nucleotide sequence ID" value="NZ_JAAKZW010000095.1"/>
</dbReference>
<evidence type="ECO:0008006" key="4">
    <source>
        <dbReference type="Google" id="ProtNLM"/>
    </source>
</evidence>
<protein>
    <recommendedName>
        <fullName evidence="4">SUKH-4 family immunity protein</fullName>
    </recommendedName>
</protein>
<evidence type="ECO:0000313" key="3">
    <source>
        <dbReference type="Proteomes" id="UP000481109"/>
    </source>
</evidence>
<evidence type="ECO:0000313" key="2">
    <source>
        <dbReference type="EMBL" id="NGO78283.1"/>
    </source>
</evidence>
<gene>
    <name evidence="2" type="ORF">G6045_21835</name>
</gene>
<organism evidence="2 3">
    <name type="scientific">Streptomyces mesophilus</name>
    <dbReference type="NCBI Taxonomy" id="1775132"/>
    <lineage>
        <taxon>Bacteria</taxon>
        <taxon>Bacillati</taxon>
        <taxon>Actinomycetota</taxon>
        <taxon>Actinomycetes</taxon>
        <taxon>Kitasatosporales</taxon>
        <taxon>Streptomycetaceae</taxon>
        <taxon>Streptomyces</taxon>
    </lineage>
</organism>
<evidence type="ECO:0000256" key="1">
    <source>
        <dbReference type="SAM" id="MobiDB-lite"/>
    </source>
</evidence>
<dbReference type="Proteomes" id="UP000481109">
    <property type="component" value="Unassembled WGS sequence"/>
</dbReference>
<name>A0A6G4XM28_9ACTN</name>